<name>A0A238XR46_9BACT</name>
<proteinExistence type="predicted"/>
<dbReference type="AlphaFoldDB" id="A0A238XR46"/>
<dbReference type="OrthoDB" id="5521552at2"/>
<organism evidence="1 2">
    <name type="scientific">Humidesulfovibrio mexicanus</name>
    <dbReference type="NCBI Taxonomy" id="147047"/>
    <lineage>
        <taxon>Bacteria</taxon>
        <taxon>Pseudomonadati</taxon>
        <taxon>Thermodesulfobacteriota</taxon>
        <taxon>Desulfovibrionia</taxon>
        <taxon>Desulfovibrionales</taxon>
        <taxon>Desulfovibrionaceae</taxon>
        <taxon>Humidesulfovibrio</taxon>
    </lineage>
</organism>
<protein>
    <submittedName>
        <fullName evidence="1">Uncharacterized protein</fullName>
    </submittedName>
</protein>
<dbReference type="EMBL" id="FZOC01000001">
    <property type="protein sequence ID" value="SNR60991.1"/>
    <property type="molecule type" value="Genomic_DNA"/>
</dbReference>
<reference evidence="1 2" key="1">
    <citation type="submission" date="2017-06" db="EMBL/GenBank/DDBJ databases">
        <authorList>
            <person name="Kim H.J."/>
            <person name="Triplett B.A."/>
        </authorList>
    </citation>
    <scope>NUCLEOTIDE SEQUENCE [LARGE SCALE GENOMIC DNA]</scope>
    <source>
        <strain evidence="1 2">DSM 13116</strain>
    </source>
</reference>
<dbReference type="RefSeq" id="WP_089271047.1">
    <property type="nucleotide sequence ID" value="NZ_FZOC01000001.1"/>
</dbReference>
<evidence type="ECO:0000313" key="2">
    <source>
        <dbReference type="Proteomes" id="UP000198324"/>
    </source>
</evidence>
<evidence type="ECO:0000313" key="1">
    <source>
        <dbReference type="EMBL" id="SNR60991.1"/>
    </source>
</evidence>
<dbReference type="Proteomes" id="UP000198324">
    <property type="component" value="Unassembled WGS sequence"/>
</dbReference>
<gene>
    <name evidence="1" type="ORF">SAMN04488503_0329</name>
</gene>
<keyword evidence="2" id="KW-1185">Reference proteome</keyword>
<accession>A0A238XR46</accession>
<sequence length="91" mass="10279">MSNPDDSHLARISNCLQTILDLEPELEKLELGKGLLEEFGVLKDFLRRIDTVLLNEDDVSRVESATASFLEELRAPLARVRPNGRFGSRLQ</sequence>